<dbReference type="Gene3D" id="1.50.10.20">
    <property type="match status" value="1"/>
</dbReference>
<evidence type="ECO:0000256" key="1">
    <source>
        <dbReference type="ARBA" id="ARBA00010497"/>
    </source>
</evidence>
<dbReference type="InterPro" id="IPR026873">
    <property type="entry name" value="Ptb1"/>
</dbReference>
<dbReference type="VEuPathDB" id="VectorBase:HLOH_042210"/>
<dbReference type="InterPro" id="IPR008930">
    <property type="entry name" value="Terpenoid_cyclase/PrenylTrfase"/>
</dbReference>
<sequence length="339" mass="38041">MTEYCITEHLRMSGIYWGLTAMDLMGGLDSFDRAEIIDFVKQCQYSCGGFGASVHHDPHLLYTLSAVQILATFDALNTIDIDKTVSYVKELQQEDGSFYGDKWEFLSIAQWRCLAIVTRQHAEVLAGNPVESNAKKTNDLQNLHAGRQNKLHAINVEKAVEFVVSCMNFDGGFGCRPGSETHSGQIYCCLGTLSILGRLHHINADLLGWWLCERQLPSGGLNGRPEKLPDVCYSWWVLASLKIIGRLHWIDREKLQTFILASQDEETGGFGDRPGDMASHFLTFFFQVVGKLPINKKSKRPIINSNRKTDTMQIRVLCAAPSSAVLCFSVSCWHIITIY</sequence>
<keyword evidence="9" id="KW-0472">Membrane</keyword>
<keyword evidence="5" id="KW-0677">Repeat</keyword>
<dbReference type="EC" id="2.5.1.60" evidence="8"/>
<keyword evidence="12" id="KW-1185">Reference proteome</keyword>
<dbReference type="GO" id="GO:0005968">
    <property type="term" value="C:Rab-protein geranylgeranyltransferase complex"/>
    <property type="evidence" value="ECO:0007669"/>
    <property type="project" value="UniProtKB-UniRule"/>
</dbReference>
<keyword evidence="6 8" id="KW-0862">Zinc</keyword>
<evidence type="ECO:0000256" key="5">
    <source>
        <dbReference type="ARBA" id="ARBA00022737"/>
    </source>
</evidence>
<feature type="domain" description="Prenyltransferase alpha-alpha toroid" evidence="10">
    <location>
        <begin position="3"/>
        <end position="285"/>
    </location>
</feature>
<evidence type="ECO:0000313" key="11">
    <source>
        <dbReference type="EMBL" id="KAH9361683.1"/>
    </source>
</evidence>
<evidence type="ECO:0000256" key="4">
    <source>
        <dbReference type="ARBA" id="ARBA00022723"/>
    </source>
</evidence>
<protein>
    <recommendedName>
        <fullName evidence="8">Geranylgeranyl transferase type-2 subunit beta</fullName>
        <ecNumber evidence="8">2.5.1.60</ecNumber>
    </recommendedName>
</protein>
<evidence type="ECO:0000256" key="3">
    <source>
        <dbReference type="ARBA" id="ARBA00022679"/>
    </source>
</evidence>
<organism evidence="11 12">
    <name type="scientific">Haemaphysalis longicornis</name>
    <name type="common">Bush tick</name>
    <dbReference type="NCBI Taxonomy" id="44386"/>
    <lineage>
        <taxon>Eukaryota</taxon>
        <taxon>Metazoa</taxon>
        <taxon>Ecdysozoa</taxon>
        <taxon>Arthropoda</taxon>
        <taxon>Chelicerata</taxon>
        <taxon>Arachnida</taxon>
        <taxon>Acari</taxon>
        <taxon>Parasitiformes</taxon>
        <taxon>Ixodida</taxon>
        <taxon>Ixodoidea</taxon>
        <taxon>Ixodidae</taxon>
        <taxon>Haemaphysalinae</taxon>
        <taxon>Haemaphysalis</taxon>
    </lineage>
</organism>
<evidence type="ECO:0000256" key="8">
    <source>
        <dbReference type="RuleBase" id="RU365076"/>
    </source>
</evidence>
<dbReference type="InterPro" id="IPR045089">
    <property type="entry name" value="PGGT1B-like"/>
</dbReference>
<dbReference type="SUPFAM" id="SSF48239">
    <property type="entry name" value="Terpenoid cyclases/Protein prenyltransferases"/>
    <property type="match status" value="1"/>
</dbReference>
<gene>
    <name evidence="11" type="ORF">HPB48_005164</name>
</gene>
<dbReference type="AlphaFoldDB" id="A0A9J6FFB8"/>
<dbReference type="EMBL" id="JABSTR010000001">
    <property type="protein sequence ID" value="KAH9361683.1"/>
    <property type="molecule type" value="Genomic_DNA"/>
</dbReference>
<dbReference type="Proteomes" id="UP000821853">
    <property type="component" value="Chromosome 1"/>
</dbReference>
<dbReference type="GO" id="GO:0046872">
    <property type="term" value="F:metal ion binding"/>
    <property type="evidence" value="ECO:0007669"/>
    <property type="project" value="UniProtKB-KW"/>
</dbReference>
<reference evidence="11 12" key="1">
    <citation type="journal article" date="2020" name="Cell">
        <title>Large-Scale Comparative Analyses of Tick Genomes Elucidate Their Genetic Diversity and Vector Capacities.</title>
        <authorList>
            <consortium name="Tick Genome and Microbiome Consortium (TIGMIC)"/>
            <person name="Jia N."/>
            <person name="Wang J."/>
            <person name="Shi W."/>
            <person name="Du L."/>
            <person name="Sun Y."/>
            <person name="Zhan W."/>
            <person name="Jiang J.F."/>
            <person name="Wang Q."/>
            <person name="Zhang B."/>
            <person name="Ji P."/>
            <person name="Bell-Sakyi L."/>
            <person name="Cui X.M."/>
            <person name="Yuan T.T."/>
            <person name="Jiang B.G."/>
            <person name="Yang W.F."/>
            <person name="Lam T.T."/>
            <person name="Chang Q.C."/>
            <person name="Ding S.J."/>
            <person name="Wang X.J."/>
            <person name="Zhu J.G."/>
            <person name="Ruan X.D."/>
            <person name="Zhao L."/>
            <person name="Wei J.T."/>
            <person name="Ye R.Z."/>
            <person name="Que T.C."/>
            <person name="Du C.H."/>
            <person name="Zhou Y.H."/>
            <person name="Cheng J.X."/>
            <person name="Dai P.F."/>
            <person name="Guo W.B."/>
            <person name="Han X.H."/>
            <person name="Huang E.J."/>
            <person name="Li L.F."/>
            <person name="Wei W."/>
            <person name="Gao Y.C."/>
            <person name="Liu J.Z."/>
            <person name="Shao H.Z."/>
            <person name="Wang X."/>
            <person name="Wang C.C."/>
            <person name="Yang T.C."/>
            <person name="Huo Q.B."/>
            <person name="Li W."/>
            <person name="Chen H.Y."/>
            <person name="Chen S.E."/>
            <person name="Zhou L.G."/>
            <person name="Ni X.B."/>
            <person name="Tian J.H."/>
            <person name="Sheng Y."/>
            <person name="Liu T."/>
            <person name="Pan Y.S."/>
            <person name="Xia L.Y."/>
            <person name="Li J."/>
            <person name="Zhao F."/>
            <person name="Cao W.C."/>
        </authorList>
    </citation>
    <scope>NUCLEOTIDE SEQUENCE [LARGE SCALE GENOMIC DNA]</scope>
    <source>
        <strain evidence="11">HaeL-2018</strain>
    </source>
</reference>
<dbReference type="OMA" id="AESHCGQ"/>
<evidence type="ECO:0000256" key="2">
    <source>
        <dbReference type="ARBA" id="ARBA00022602"/>
    </source>
</evidence>
<dbReference type="Pfam" id="PF00432">
    <property type="entry name" value="Prenyltrans"/>
    <property type="match status" value="1"/>
</dbReference>
<evidence type="ECO:0000256" key="9">
    <source>
        <dbReference type="SAM" id="Phobius"/>
    </source>
</evidence>
<keyword evidence="3 8" id="KW-0808">Transferase</keyword>
<comment type="catalytic activity">
    <reaction evidence="7 8">
        <text>geranylgeranyl diphosphate + L-cysteinyl-[protein] = S-geranylgeranyl-L-cysteinyl-[protein] + diphosphate</text>
        <dbReference type="Rhea" id="RHEA:21240"/>
        <dbReference type="Rhea" id="RHEA-COMP:10131"/>
        <dbReference type="Rhea" id="RHEA-COMP:11537"/>
        <dbReference type="ChEBI" id="CHEBI:29950"/>
        <dbReference type="ChEBI" id="CHEBI:33019"/>
        <dbReference type="ChEBI" id="CHEBI:57533"/>
        <dbReference type="ChEBI" id="CHEBI:86021"/>
        <dbReference type="EC" id="2.5.1.60"/>
    </reaction>
</comment>
<dbReference type="InterPro" id="IPR001330">
    <property type="entry name" value="Prenyltrans"/>
</dbReference>
<accession>A0A9J6FFB8</accession>
<comment type="function">
    <text evidence="8">Catalyzes the transfer of a geranylgeranyl moiety from geranylgeranyl diphosphate to both cysteines of proteins with the C-terminal sequence -XXCC, -XCXC and -CCXX.</text>
</comment>
<comment type="cofactor">
    <cofactor evidence="8">
        <name>Zn(2+)</name>
        <dbReference type="ChEBI" id="CHEBI:29105"/>
    </cofactor>
    <text evidence="8">Binds 1 zinc ion per subunit.</text>
</comment>
<evidence type="ECO:0000256" key="7">
    <source>
        <dbReference type="ARBA" id="ARBA00047658"/>
    </source>
</evidence>
<evidence type="ECO:0000259" key="10">
    <source>
        <dbReference type="Pfam" id="PF00432"/>
    </source>
</evidence>
<name>A0A9J6FFB8_HAELO</name>
<dbReference type="PANTHER" id="PTHR11774">
    <property type="entry name" value="GERANYLGERANYL TRANSFERASE TYPE BETA SUBUNIT"/>
    <property type="match status" value="1"/>
</dbReference>
<proteinExistence type="inferred from homology"/>
<comment type="caution">
    <text evidence="11">The sequence shown here is derived from an EMBL/GenBank/DDBJ whole genome shotgun (WGS) entry which is preliminary data.</text>
</comment>
<keyword evidence="4 8" id="KW-0479">Metal-binding</keyword>
<dbReference type="PANTHER" id="PTHR11774:SF11">
    <property type="entry name" value="GERANYLGERANYL TRANSFERASE TYPE-2 SUBUNIT BETA"/>
    <property type="match status" value="1"/>
</dbReference>
<evidence type="ECO:0000256" key="6">
    <source>
        <dbReference type="ARBA" id="ARBA00022833"/>
    </source>
</evidence>
<comment type="similarity">
    <text evidence="1 8">Belongs to the protein prenyltransferase subunit beta family.</text>
</comment>
<dbReference type="CDD" id="cd02894">
    <property type="entry name" value="GGTase-II"/>
    <property type="match status" value="1"/>
</dbReference>
<feature type="transmembrane region" description="Helical" evidence="9">
    <location>
        <begin position="314"/>
        <end position="336"/>
    </location>
</feature>
<keyword evidence="9" id="KW-1133">Transmembrane helix</keyword>
<evidence type="ECO:0000313" key="12">
    <source>
        <dbReference type="Proteomes" id="UP000821853"/>
    </source>
</evidence>
<dbReference type="GO" id="GO:0004663">
    <property type="term" value="F:Rab geranylgeranyltransferase activity"/>
    <property type="evidence" value="ECO:0007669"/>
    <property type="project" value="UniProtKB-UniRule"/>
</dbReference>
<keyword evidence="9" id="KW-0812">Transmembrane</keyword>
<dbReference type="OrthoDB" id="5428259at2759"/>
<keyword evidence="2 8" id="KW-0637">Prenyltransferase</keyword>